<comment type="caution">
    <text evidence="2">The sequence shown here is derived from an EMBL/GenBank/DDBJ whole genome shotgun (WGS) entry which is preliminary data.</text>
</comment>
<dbReference type="Gene3D" id="1.10.10.10">
    <property type="entry name" value="Winged helix-like DNA-binding domain superfamily/Winged helix DNA-binding domain"/>
    <property type="match status" value="1"/>
</dbReference>
<proteinExistence type="predicted"/>
<evidence type="ECO:0000256" key="1">
    <source>
        <dbReference type="SAM" id="MobiDB-lite"/>
    </source>
</evidence>
<keyword evidence="3" id="KW-1185">Reference proteome</keyword>
<gene>
    <name evidence="2" type="ORF">FHR32_000501</name>
</gene>
<accession>A0A7W7W6W8</accession>
<evidence type="ECO:0000313" key="3">
    <source>
        <dbReference type="Proteomes" id="UP000534286"/>
    </source>
</evidence>
<evidence type="ECO:0000313" key="2">
    <source>
        <dbReference type="EMBL" id="MBB4936196.1"/>
    </source>
</evidence>
<reference evidence="2 3" key="1">
    <citation type="submission" date="2020-08" db="EMBL/GenBank/DDBJ databases">
        <title>Sequencing the genomes of 1000 actinobacteria strains.</title>
        <authorList>
            <person name="Klenk H.-P."/>
        </authorList>
    </citation>
    <scope>NUCLEOTIDE SEQUENCE [LARGE SCALE GENOMIC DNA]</scope>
    <source>
        <strain evidence="2 3">DSM 43023</strain>
    </source>
</reference>
<feature type="region of interest" description="Disordered" evidence="1">
    <location>
        <begin position="103"/>
        <end position="125"/>
    </location>
</feature>
<dbReference type="Proteomes" id="UP000534286">
    <property type="component" value="Unassembled WGS sequence"/>
</dbReference>
<name>A0A7W7W6W8_9ACTN</name>
<dbReference type="AlphaFoldDB" id="A0A7W7W6W8"/>
<protein>
    <submittedName>
        <fullName evidence="2">Uncharacterized protein</fullName>
    </submittedName>
</protein>
<sequence>MQQLDRGALPAVGLTEIDDPLPALSQPVPERVVPRLRRVPGPQRSGLRLGAEQPEAATVQLEIVKRTGRLRSLAEEVTQSVLGEYGLTYADFDVLATLRRAGTPYRLKPGRAGRQGDLTRDPGSP</sequence>
<dbReference type="RefSeq" id="WP_184752586.1">
    <property type="nucleotide sequence ID" value="NZ_BAABEK010000002.1"/>
</dbReference>
<organism evidence="2 3">
    <name type="scientific">Streptosporangium album</name>
    <dbReference type="NCBI Taxonomy" id="47479"/>
    <lineage>
        <taxon>Bacteria</taxon>
        <taxon>Bacillati</taxon>
        <taxon>Actinomycetota</taxon>
        <taxon>Actinomycetes</taxon>
        <taxon>Streptosporangiales</taxon>
        <taxon>Streptosporangiaceae</taxon>
        <taxon>Streptosporangium</taxon>
    </lineage>
</organism>
<dbReference type="InterPro" id="IPR036388">
    <property type="entry name" value="WH-like_DNA-bd_sf"/>
</dbReference>
<dbReference type="EMBL" id="JACHJU010000001">
    <property type="protein sequence ID" value="MBB4936196.1"/>
    <property type="molecule type" value="Genomic_DNA"/>
</dbReference>